<keyword evidence="1" id="KW-0812">Transmembrane</keyword>
<evidence type="ECO:0000313" key="4">
    <source>
        <dbReference type="EMBL" id="KIM38686.1"/>
    </source>
</evidence>
<reference evidence="5" key="2">
    <citation type="submission" date="2015-01" db="EMBL/GenBank/DDBJ databases">
        <title>Evolutionary Origins and Diversification of the Mycorrhizal Mutualists.</title>
        <authorList>
            <consortium name="DOE Joint Genome Institute"/>
            <consortium name="Mycorrhizal Genomics Consortium"/>
            <person name="Kohler A."/>
            <person name="Kuo A."/>
            <person name="Nagy L.G."/>
            <person name="Floudas D."/>
            <person name="Copeland A."/>
            <person name="Barry K.W."/>
            <person name="Cichocki N."/>
            <person name="Veneault-Fourrey C."/>
            <person name="LaButti K."/>
            <person name="Lindquist E.A."/>
            <person name="Lipzen A."/>
            <person name="Lundell T."/>
            <person name="Morin E."/>
            <person name="Murat C."/>
            <person name="Riley R."/>
            <person name="Ohm R."/>
            <person name="Sun H."/>
            <person name="Tunlid A."/>
            <person name="Henrissat B."/>
            <person name="Grigoriev I.V."/>
            <person name="Hibbett D.S."/>
            <person name="Martin F."/>
        </authorList>
    </citation>
    <scope>NUCLEOTIDE SEQUENCE [LARGE SCALE GENOMIC DNA]</scope>
    <source>
        <strain evidence="5">h7</strain>
    </source>
</reference>
<dbReference type="GO" id="GO:1903373">
    <property type="term" value="P:positive regulation of endoplasmic reticulum tubular network organization"/>
    <property type="evidence" value="ECO:0007669"/>
    <property type="project" value="UniProtKB-UniRule"/>
</dbReference>
<feature type="region of interest" description="Disordered" evidence="2">
    <location>
        <begin position="278"/>
        <end position="338"/>
    </location>
</feature>
<accession>A0A0C3C530</accession>
<keyword evidence="1" id="KW-0862">Zinc</keyword>
<feature type="region of interest" description="Disordered" evidence="2">
    <location>
        <begin position="151"/>
        <end position="209"/>
    </location>
</feature>
<evidence type="ECO:0000256" key="2">
    <source>
        <dbReference type="SAM" id="MobiDB-lite"/>
    </source>
</evidence>
<feature type="compositionally biased region" description="Pro residues" evidence="2">
    <location>
        <begin position="288"/>
        <end position="301"/>
    </location>
</feature>
<dbReference type="PANTHER" id="PTHR22166:SF12">
    <property type="entry name" value="ENDOPLASMIC RETICULUM JUNCTION FORMATION PROTEIN LUNAPARK"/>
    <property type="match status" value="1"/>
</dbReference>
<comment type="similarity">
    <text evidence="1">Belongs to the lunapark family.</text>
</comment>
<feature type="transmembrane region" description="Helical" evidence="1">
    <location>
        <begin position="45"/>
        <end position="65"/>
    </location>
</feature>
<dbReference type="STRING" id="686832.A0A0C3C530"/>
<reference evidence="4 5" key="1">
    <citation type="submission" date="2014-04" db="EMBL/GenBank/DDBJ databases">
        <authorList>
            <consortium name="DOE Joint Genome Institute"/>
            <person name="Kuo A."/>
            <person name="Gay G."/>
            <person name="Dore J."/>
            <person name="Kohler A."/>
            <person name="Nagy L.G."/>
            <person name="Floudas D."/>
            <person name="Copeland A."/>
            <person name="Barry K.W."/>
            <person name="Cichocki N."/>
            <person name="Veneault-Fourrey C."/>
            <person name="LaButti K."/>
            <person name="Lindquist E.A."/>
            <person name="Lipzen A."/>
            <person name="Lundell T."/>
            <person name="Morin E."/>
            <person name="Murat C."/>
            <person name="Sun H."/>
            <person name="Tunlid A."/>
            <person name="Henrissat B."/>
            <person name="Grigoriev I.V."/>
            <person name="Hibbett D.S."/>
            <person name="Martin F."/>
            <person name="Nordberg H.P."/>
            <person name="Cantor M.N."/>
            <person name="Hua S.X."/>
        </authorList>
    </citation>
    <scope>NUCLEOTIDE SEQUENCE [LARGE SCALE GENOMIC DNA]</scope>
    <source>
        <strain evidence="5">h7</strain>
    </source>
</reference>
<dbReference type="GO" id="GO:0008270">
    <property type="term" value="F:zinc ion binding"/>
    <property type="evidence" value="ECO:0007669"/>
    <property type="project" value="UniProtKB-KW"/>
</dbReference>
<keyword evidence="1" id="KW-0479">Metal-binding</keyword>
<dbReference type="HOGENOM" id="CLU_043850_1_0_1"/>
<comment type="function">
    <text evidence="1">Plays a role in determining ER morphology.</text>
</comment>
<dbReference type="Pfam" id="PF10058">
    <property type="entry name" value="Zn_ribbon_10"/>
    <property type="match status" value="1"/>
</dbReference>
<feature type="compositionally biased region" description="Polar residues" evidence="2">
    <location>
        <begin position="193"/>
        <end position="206"/>
    </location>
</feature>
<dbReference type="OrthoDB" id="1725934at2759"/>
<dbReference type="GO" id="GO:0071788">
    <property type="term" value="P:endoplasmic reticulum tubular network maintenance"/>
    <property type="evidence" value="ECO:0007669"/>
    <property type="project" value="UniProtKB-UniRule"/>
</dbReference>
<keyword evidence="1" id="KW-1133">Transmembrane helix</keyword>
<feature type="domain" description="Lunapark zinc ribbon" evidence="3">
    <location>
        <begin position="215"/>
        <end position="271"/>
    </location>
</feature>
<keyword evidence="1" id="KW-0472">Membrane</keyword>
<sequence>MSFIRRIFSKKSEEDYETVLSNLANDIQKRQTKLSEIRLRERRSTLVVTLYTLAAWVGYVSLWYLNALPGLKDGRYIRNGSTEKVFKTLPVIIGPIMVLFIRRVVQIWYKNKGDAEEKTLKDLMKTRRDKVEEIKKKTNYYSTRDLLQKYDESSPSTPLPRRLNPGQPPSTPQGRPIPNNGKIVPQTPAPPSSGLQSHLSPMTPSYQVAPPRKQWYDKLADAILGDDDATFASPSARYALICEKCFNHNGLVKESMWEEAQYVCPKCGHFNASVRAKKARPRQSLSPTPSPSQSPQGPQPVPSAASHAPNEPERDLPTVDGPEPTPMEVDTTEGAPSP</sequence>
<feature type="transmembrane region" description="Helical" evidence="1">
    <location>
        <begin position="85"/>
        <end position="105"/>
    </location>
</feature>
<dbReference type="AlphaFoldDB" id="A0A0C3C530"/>
<dbReference type="EMBL" id="KN831789">
    <property type="protein sequence ID" value="KIM38686.1"/>
    <property type="molecule type" value="Genomic_DNA"/>
</dbReference>
<proteinExistence type="inferred from homology"/>
<organism evidence="4 5">
    <name type="scientific">Hebeloma cylindrosporum</name>
    <dbReference type="NCBI Taxonomy" id="76867"/>
    <lineage>
        <taxon>Eukaryota</taxon>
        <taxon>Fungi</taxon>
        <taxon>Dikarya</taxon>
        <taxon>Basidiomycota</taxon>
        <taxon>Agaricomycotina</taxon>
        <taxon>Agaricomycetes</taxon>
        <taxon>Agaricomycetidae</taxon>
        <taxon>Agaricales</taxon>
        <taxon>Agaricineae</taxon>
        <taxon>Hymenogastraceae</taxon>
        <taxon>Hebeloma</taxon>
    </lineage>
</organism>
<evidence type="ECO:0000313" key="5">
    <source>
        <dbReference type="Proteomes" id="UP000053424"/>
    </source>
</evidence>
<gene>
    <name evidence="4" type="ORF">M413DRAFT_447644</name>
</gene>
<keyword evidence="1" id="KW-0863">Zinc-finger</keyword>
<protein>
    <recommendedName>
        <fullName evidence="1">Endoplasmic reticulum junction formation protein lunapark</fullName>
    </recommendedName>
</protein>
<comment type="subcellular location">
    <subcellularLocation>
        <location evidence="1">Endoplasmic reticulum membrane</location>
        <topology evidence="1">Multi-pass membrane protein</topology>
    </subcellularLocation>
</comment>
<evidence type="ECO:0000259" key="3">
    <source>
        <dbReference type="Pfam" id="PF10058"/>
    </source>
</evidence>
<dbReference type="Proteomes" id="UP000053424">
    <property type="component" value="Unassembled WGS sequence"/>
</dbReference>
<name>A0A0C3C530_HEBCY</name>
<comment type="domain">
    <text evidence="1">The C4-type zinc finger motif is necessary both for its ER three-way tubular junction localization and formation.</text>
</comment>
<keyword evidence="5" id="KW-1185">Reference proteome</keyword>
<keyword evidence="1" id="KW-0256">Endoplasmic reticulum</keyword>
<evidence type="ECO:0000256" key="1">
    <source>
        <dbReference type="RuleBase" id="RU367073"/>
    </source>
</evidence>
<dbReference type="GO" id="GO:0098826">
    <property type="term" value="C:endoplasmic reticulum tubular network membrane"/>
    <property type="evidence" value="ECO:0007669"/>
    <property type="project" value="UniProtKB-UniRule"/>
</dbReference>
<dbReference type="PANTHER" id="PTHR22166">
    <property type="entry name" value="ENDOPLASMIC RETICULUM JUNCTION FORMATION PROTEIN LUNAPARK"/>
    <property type="match status" value="1"/>
</dbReference>
<dbReference type="InterPro" id="IPR040115">
    <property type="entry name" value="Lnp"/>
</dbReference>
<dbReference type="InterPro" id="IPR019273">
    <property type="entry name" value="Lunapark_Znf"/>
</dbReference>